<keyword evidence="1" id="KW-0547">Nucleotide-binding</keyword>
<dbReference type="GO" id="GO:0004386">
    <property type="term" value="F:helicase activity"/>
    <property type="evidence" value="ECO:0007669"/>
    <property type="project" value="UniProtKB-KW"/>
</dbReference>
<protein>
    <submittedName>
        <fullName evidence="8">mRNA translation inhibitor SKI2 SFII helicase</fullName>
    </submittedName>
</protein>
<feature type="region of interest" description="Disordered" evidence="5">
    <location>
        <begin position="998"/>
        <end position="1017"/>
    </location>
</feature>
<dbReference type="InterPro" id="IPR050699">
    <property type="entry name" value="RNA-DNA_Helicase"/>
</dbReference>
<dbReference type="SMART" id="SM00490">
    <property type="entry name" value="HELICc"/>
    <property type="match status" value="1"/>
</dbReference>
<comment type="caution">
    <text evidence="8">The sequence shown here is derived from an EMBL/GenBank/DDBJ whole genome shotgun (WGS) entry which is preliminary data.</text>
</comment>
<evidence type="ECO:0000259" key="7">
    <source>
        <dbReference type="PROSITE" id="PS51194"/>
    </source>
</evidence>
<dbReference type="SUPFAM" id="SSF52540">
    <property type="entry name" value="P-loop containing nucleoside triphosphate hydrolases"/>
    <property type="match status" value="1"/>
</dbReference>
<dbReference type="PROSITE" id="PS51194">
    <property type="entry name" value="HELICASE_CTER"/>
    <property type="match status" value="1"/>
</dbReference>
<dbReference type="InterPro" id="IPR011545">
    <property type="entry name" value="DEAD/DEAH_box_helicase_dom"/>
</dbReference>
<dbReference type="Pfam" id="PF08148">
    <property type="entry name" value="DSHCT"/>
    <property type="match status" value="1"/>
</dbReference>
<dbReference type="InterPro" id="IPR014001">
    <property type="entry name" value="Helicase_ATP-bd"/>
</dbReference>
<dbReference type="GO" id="GO:0003676">
    <property type="term" value="F:nucleic acid binding"/>
    <property type="evidence" value="ECO:0007669"/>
    <property type="project" value="InterPro"/>
</dbReference>
<dbReference type="Proteomes" id="UP001311799">
    <property type="component" value="Unassembled WGS sequence"/>
</dbReference>
<gene>
    <name evidence="8" type="ORF">RS030_243607</name>
</gene>
<evidence type="ECO:0000256" key="5">
    <source>
        <dbReference type="SAM" id="MobiDB-lite"/>
    </source>
</evidence>
<dbReference type="InterPro" id="IPR027417">
    <property type="entry name" value="P-loop_NTPase"/>
</dbReference>
<feature type="domain" description="Helicase C-terminal" evidence="7">
    <location>
        <begin position="588"/>
        <end position="765"/>
    </location>
</feature>
<dbReference type="Gene3D" id="3.40.50.300">
    <property type="entry name" value="P-loop containing nucleotide triphosphate hydrolases"/>
    <property type="match status" value="2"/>
</dbReference>
<accession>A0AAV9XZU7</accession>
<evidence type="ECO:0000313" key="9">
    <source>
        <dbReference type="Proteomes" id="UP001311799"/>
    </source>
</evidence>
<dbReference type="GO" id="GO:0070478">
    <property type="term" value="P:nuclear-transcribed mRNA catabolic process, 3'-5' exonucleolytic nonsense-mediated decay"/>
    <property type="evidence" value="ECO:0007669"/>
    <property type="project" value="TreeGrafter"/>
</dbReference>
<dbReference type="InterPro" id="IPR012961">
    <property type="entry name" value="Ski2/MTR4_C"/>
</dbReference>
<keyword evidence="4" id="KW-0067">ATP-binding</keyword>
<dbReference type="SMART" id="SM00487">
    <property type="entry name" value="DEXDc"/>
    <property type="match status" value="1"/>
</dbReference>
<dbReference type="GO" id="GO:0005524">
    <property type="term" value="F:ATP binding"/>
    <property type="evidence" value="ECO:0007669"/>
    <property type="project" value="UniProtKB-KW"/>
</dbReference>
<sequence length="1489" mass="172978">MFANQDDFWTSDDDEEENEINNDLINSVNGIHNSNSICTLDTSCGLNSINCIDNLSINGFNNINSIDNGSFNRSYILNDIEDDFDIGMNYDEKYISQTEEISLKICETVLTDDNIMNDNDLNIINNMGIINSNNRYTSNLIEEGVLFSEKLANNLTELNVKDDEKKEDIIVDESKKKQIRKRWSVEDNRDLSNFYDILGYDPHLKSEYENENIEYSYDVDNIVIMYPFELDDFQKRAVVNIHTGNHVLVAAHTSAGKTAIAEYAIELANKNGKKAIYTSPIKALSSQKYREFQIRFKDYPAHPSFTQRNRIGIITGDVSINPDAQCVIMTTEILRTMLYRNDPCIEQIQTVIFDEVHYINDAERGVVWEEVLILLDPKVQLVLLSATIPNYLEFANWIGKIKQNTVYCIKTLHRPVPLKHYLYIYENCFEIMDEYNKFNINGYKEMLDYIKLSKNKKSLYSLKNKANKLSSFICNNKLQLHANDNNTGIEDGNNNINVDELNNNETKDIEIDKDNASEVLNDNENEKEREKVDNNISMLKVSATNKNYYNISNETKFKTEVYRLQVFLKLLEKNDQLPVILFGFSRRKVEQLATSIPNLNFLYNHNEKSNIVTFIKESTSKLSEVDQKIPQLLQCRELALRGIGIHHSGMLPIIKEMTEILFTKGLIKVLFATETISMGINCPARSIVFTSIKKYDGRKNRILLSSEYTQMAGRAGRRGIDTFGNVFIFNSSHETIPECIDIVKMMLNTYLPVQSKFRLTYQMLLQLSCRHSLRIEDMMTKSFKEMFRAINLPIFQKNLNRKLRKYNLIQEKIKSILIDNKNYYYNTQNDSDSTIFLNSLHNLINIVNNIYTNSSKLFKNLLNSTVNKNIVIQKIFSPGRLFIFNTLNLMRKLPLFANIIEYNQSNMLFNIIVYSKDYVDFTDIKDNIQEYINSLDNNSVNNADENNTSGSSGIMNNNSNNSSEYYDVVEESIQLYRNTEKKKQINIVQNLINNDKRLKNKNKDLNKNTSNKNGSNQMELIHYSSFNSNDLLFKDDSINNNSVQEVNVRNENIFNVNYYYIFRNVSYSFILYLLDYQISNIDSNNNNNNGKLFVNINYNDNTVLHNIAIKCKNNISELLNNIDNNSDNLNPINKVESAGIKNNKFKNKKNIKLNLYDFMSKTETNCNKTSNINTNIDISNNNIYPRLLLIPKLLKSIEIDYYDLLKKYNDSYNEYINIYYEILIRYSNNNVINDIIQLIVESNKLESDINIYKHFINDESLDDYPEMKLKIKLLIEHGFLESNLTITKKGRIASEILSNDELTLVEILLNGMLHKLNIHEITSLLSCFVFPEKIDNYITSSNCNNINNGNINNNIIIDDRPSLPTIELLNAHDEMINIHKEYEKSHYLNHINLDTEQFWSLCNDKFMFIAYKWSNKESLKDIMEFINNSQINLHEGTIVRTILRLDELVRKLIIASKMIGDNILEEKLSLIHENISRDIIFMTSLYFNN</sequence>
<dbReference type="PROSITE" id="PS51192">
    <property type="entry name" value="HELICASE_ATP_BIND_1"/>
    <property type="match status" value="1"/>
</dbReference>
<dbReference type="SMART" id="SM01142">
    <property type="entry name" value="DSHCT"/>
    <property type="match status" value="1"/>
</dbReference>
<evidence type="ECO:0000256" key="2">
    <source>
        <dbReference type="ARBA" id="ARBA00022801"/>
    </source>
</evidence>
<keyword evidence="2" id="KW-0378">Hydrolase</keyword>
<dbReference type="CDD" id="cd18795">
    <property type="entry name" value="SF2_C_Ski2"/>
    <property type="match status" value="1"/>
</dbReference>
<evidence type="ECO:0000313" key="8">
    <source>
        <dbReference type="EMBL" id="KAK6589055.1"/>
    </source>
</evidence>
<dbReference type="GO" id="GO:0016787">
    <property type="term" value="F:hydrolase activity"/>
    <property type="evidence" value="ECO:0007669"/>
    <property type="project" value="UniProtKB-KW"/>
</dbReference>
<dbReference type="PANTHER" id="PTHR12131">
    <property type="entry name" value="ATP-DEPENDENT RNA AND DNA HELICASE"/>
    <property type="match status" value="1"/>
</dbReference>
<keyword evidence="3" id="KW-0347">Helicase</keyword>
<dbReference type="InterPro" id="IPR001650">
    <property type="entry name" value="Helicase_C-like"/>
</dbReference>
<dbReference type="PANTHER" id="PTHR12131:SF1">
    <property type="entry name" value="ATP-DEPENDENT RNA HELICASE SUPV3L1, MITOCHONDRIAL-RELATED"/>
    <property type="match status" value="1"/>
</dbReference>
<dbReference type="FunFam" id="3.40.50.300:FF:000190">
    <property type="entry name" value="ATP-dependent RNA helicase"/>
    <property type="match status" value="1"/>
</dbReference>
<dbReference type="Pfam" id="PF00271">
    <property type="entry name" value="Helicase_C"/>
    <property type="match status" value="1"/>
</dbReference>
<dbReference type="Pfam" id="PF00270">
    <property type="entry name" value="DEAD"/>
    <property type="match status" value="1"/>
</dbReference>
<organism evidence="8 9">
    <name type="scientific">Cryptosporidium xiaoi</name>
    <dbReference type="NCBI Taxonomy" id="659607"/>
    <lineage>
        <taxon>Eukaryota</taxon>
        <taxon>Sar</taxon>
        <taxon>Alveolata</taxon>
        <taxon>Apicomplexa</taxon>
        <taxon>Conoidasida</taxon>
        <taxon>Coccidia</taxon>
        <taxon>Eucoccidiorida</taxon>
        <taxon>Eimeriorina</taxon>
        <taxon>Cryptosporidiidae</taxon>
        <taxon>Cryptosporidium</taxon>
    </lineage>
</organism>
<evidence type="ECO:0000256" key="1">
    <source>
        <dbReference type="ARBA" id="ARBA00022741"/>
    </source>
</evidence>
<keyword evidence="9" id="KW-1185">Reference proteome</keyword>
<evidence type="ECO:0000259" key="6">
    <source>
        <dbReference type="PROSITE" id="PS51192"/>
    </source>
</evidence>
<feature type="domain" description="Helicase ATP-binding" evidence="6">
    <location>
        <begin position="238"/>
        <end position="406"/>
    </location>
</feature>
<evidence type="ECO:0000256" key="4">
    <source>
        <dbReference type="ARBA" id="ARBA00022840"/>
    </source>
</evidence>
<dbReference type="Gene3D" id="1.10.3380.30">
    <property type="match status" value="1"/>
</dbReference>
<dbReference type="GO" id="GO:0055087">
    <property type="term" value="C:Ski complex"/>
    <property type="evidence" value="ECO:0007669"/>
    <property type="project" value="TreeGrafter"/>
</dbReference>
<dbReference type="EMBL" id="JAWDEY010000016">
    <property type="protein sequence ID" value="KAK6589055.1"/>
    <property type="molecule type" value="Genomic_DNA"/>
</dbReference>
<name>A0AAV9XZU7_9CRYT</name>
<proteinExistence type="predicted"/>
<evidence type="ECO:0000256" key="3">
    <source>
        <dbReference type="ARBA" id="ARBA00022806"/>
    </source>
</evidence>
<reference evidence="8 9" key="1">
    <citation type="submission" date="2023-10" db="EMBL/GenBank/DDBJ databases">
        <title>Comparative genomics analysis reveals potential genetic determinants of host preference in Cryptosporidium xiaoi.</title>
        <authorList>
            <person name="Xiao L."/>
            <person name="Li J."/>
        </authorList>
    </citation>
    <scope>NUCLEOTIDE SEQUENCE [LARGE SCALE GENOMIC DNA]</scope>
    <source>
        <strain evidence="8 9">52996</strain>
    </source>
</reference>